<name>A0A7Z9C829_9CAUL</name>
<dbReference type="Proteomes" id="UP000289220">
    <property type="component" value="Unassembled WGS sequence"/>
</dbReference>
<evidence type="ECO:0000313" key="1">
    <source>
        <dbReference type="EMBL" id="VDC51574.1"/>
    </source>
</evidence>
<dbReference type="EMBL" id="UXHF01000077">
    <property type="protein sequence ID" value="VDC51574.1"/>
    <property type="molecule type" value="Genomic_DNA"/>
</dbReference>
<protein>
    <submittedName>
        <fullName evidence="1">Uncharacterized protein</fullName>
    </submittedName>
</protein>
<keyword evidence="2" id="KW-1185">Reference proteome</keyword>
<sequence length="181" mass="20983">MDEDAKLALRLTKVYAKLLGERERLVKPPKYITRLIPERRAYEAAQADRDQRVVEIDNALPHLAYVIQMLDPLVDLNKVKPIRPRALNRVEMPNGISGTAMDIVREADRPLAPSEIVDIMGEQFGLDLSSVRERQRYYDAINQAFAGTFRDDLIEHPSHLPDNPGWRRRWSWRHRLPHGES</sequence>
<gene>
    <name evidence="1" type="ORF">BREV_BREV_02844</name>
</gene>
<dbReference type="RefSeq" id="WP_154726688.1">
    <property type="nucleotide sequence ID" value="NZ_UXHF01000077.1"/>
</dbReference>
<organism evidence="1 2">
    <name type="scientific">Brevundimonas mediterranea</name>
    <dbReference type="NCBI Taxonomy" id="74329"/>
    <lineage>
        <taxon>Bacteria</taxon>
        <taxon>Pseudomonadati</taxon>
        <taxon>Pseudomonadota</taxon>
        <taxon>Alphaproteobacteria</taxon>
        <taxon>Caulobacterales</taxon>
        <taxon>Caulobacteraceae</taxon>
        <taxon>Brevundimonas</taxon>
    </lineage>
</organism>
<accession>A0A7Z9C829</accession>
<comment type="caution">
    <text evidence="1">The sequence shown here is derived from an EMBL/GenBank/DDBJ whole genome shotgun (WGS) entry which is preliminary data.</text>
</comment>
<reference evidence="1 2" key="1">
    <citation type="submission" date="2018-11" db="EMBL/GenBank/DDBJ databases">
        <authorList>
            <person name="Peiro R."/>
            <person name="Begona"/>
            <person name="Cbmso G."/>
            <person name="Lopez M."/>
            <person name="Gonzalez S."/>
            <person name="Sacristan E."/>
            <person name="Castillo E."/>
        </authorList>
    </citation>
    <scope>NUCLEOTIDE SEQUENCE [LARGE SCALE GENOMIC DNA]</scope>
    <source>
        <strain evidence="1">Brev_genome</strain>
    </source>
</reference>
<dbReference type="AlphaFoldDB" id="A0A7Z9C829"/>
<evidence type="ECO:0000313" key="2">
    <source>
        <dbReference type="Proteomes" id="UP000289220"/>
    </source>
</evidence>
<proteinExistence type="predicted"/>